<protein>
    <recommendedName>
        <fullName evidence="4">Terminase small subunit</fullName>
    </recommendedName>
</protein>
<feature type="compositionally biased region" description="Gly residues" evidence="1">
    <location>
        <begin position="1"/>
        <end position="11"/>
    </location>
</feature>
<evidence type="ECO:0008006" key="4">
    <source>
        <dbReference type="Google" id="ProtNLM"/>
    </source>
</evidence>
<reference evidence="2" key="1">
    <citation type="submission" date="2020-03" db="EMBL/GenBank/DDBJ databases">
        <title>Solimonas marina sp. nov., isolated from deep seawater of the Pacific Ocean.</title>
        <authorList>
            <person name="Liu X."/>
            <person name="Lai Q."/>
            <person name="Sun F."/>
            <person name="Gai Y."/>
            <person name="Li G."/>
            <person name="Shao Z."/>
        </authorList>
    </citation>
    <scope>NUCLEOTIDE SEQUENCE</scope>
    <source>
        <strain evidence="2">C16B3</strain>
    </source>
</reference>
<accession>A0A969WA86</accession>
<organism evidence="2 3">
    <name type="scientific">Solimonas marina</name>
    <dbReference type="NCBI Taxonomy" id="2714601"/>
    <lineage>
        <taxon>Bacteria</taxon>
        <taxon>Pseudomonadati</taxon>
        <taxon>Pseudomonadota</taxon>
        <taxon>Gammaproteobacteria</taxon>
        <taxon>Nevskiales</taxon>
        <taxon>Nevskiaceae</taxon>
        <taxon>Solimonas</taxon>
    </lineage>
</organism>
<gene>
    <name evidence="2" type="ORF">G7Y82_12990</name>
</gene>
<proteinExistence type="predicted"/>
<evidence type="ECO:0000313" key="3">
    <source>
        <dbReference type="Proteomes" id="UP000653472"/>
    </source>
</evidence>
<keyword evidence="3" id="KW-1185">Reference proteome</keyword>
<evidence type="ECO:0000256" key="1">
    <source>
        <dbReference type="SAM" id="MobiDB-lite"/>
    </source>
</evidence>
<dbReference type="RefSeq" id="WP_168148563.1">
    <property type="nucleotide sequence ID" value="NZ_JAAVXB010000007.1"/>
</dbReference>
<sequence>MAKGIKTGGGSRKGRPNRATAKREAEITASGLTPLDFLLTVMRDGSRETAERMDAAKAAAPYCHPRLAAQTLSIGGEASYEDRLRLLCELDAMSDEQLVSREAALRAELEEAERGRHG</sequence>
<feature type="region of interest" description="Disordered" evidence="1">
    <location>
        <begin position="1"/>
        <end position="25"/>
    </location>
</feature>
<dbReference type="EMBL" id="JAAVXB010000007">
    <property type="protein sequence ID" value="NKF23232.1"/>
    <property type="molecule type" value="Genomic_DNA"/>
</dbReference>
<comment type="caution">
    <text evidence="2">The sequence shown here is derived from an EMBL/GenBank/DDBJ whole genome shotgun (WGS) entry which is preliminary data.</text>
</comment>
<evidence type="ECO:0000313" key="2">
    <source>
        <dbReference type="EMBL" id="NKF23232.1"/>
    </source>
</evidence>
<dbReference type="AlphaFoldDB" id="A0A969WA86"/>
<name>A0A969WA86_9GAMM</name>
<dbReference type="Proteomes" id="UP000653472">
    <property type="component" value="Unassembled WGS sequence"/>
</dbReference>